<evidence type="ECO:0000313" key="3">
    <source>
        <dbReference type="Proteomes" id="UP000288052"/>
    </source>
</evidence>
<feature type="transmembrane region" description="Helical" evidence="1">
    <location>
        <begin position="16"/>
        <end position="34"/>
    </location>
</feature>
<gene>
    <name evidence="2" type="ORF">D2E22_0223</name>
</gene>
<reference evidence="2 3" key="1">
    <citation type="submission" date="2018-09" db="EMBL/GenBank/DDBJ databases">
        <title>Characterization of the phylogenetic diversity of five novel species belonging to the genus Bifidobacterium.</title>
        <authorList>
            <person name="Lugli G.A."/>
            <person name="Duranti S."/>
            <person name="Milani C."/>
        </authorList>
    </citation>
    <scope>NUCLEOTIDE SEQUENCE [LARGE SCALE GENOMIC DNA]</scope>
    <source>
        <strain evidence="2 3">2020B</strain>
    </source>
</reference>
<evidence type="ECO:0000256" key="1">
    <source>
        <dbReference type="SAM" id="Phobius"/>
    </source>
</evidence>
<dbReference type="AlphaFoldDB" id="A0A430FAD6"/>
<protein>
    <submittedName>
        <fullName evidence="2">Uncharacterized protein</fullName>
    </submittedName>
</protein>
<keyword evidence="1" id="KW-1133">Transmembrane helix</keyword>
<organism evidence="2 3">
    <name type="scientific">Bifidobacterium castoris</name>
    <dbReference type="NCBI Taxonomy" id="2306972"/>
    <lineage>
        <taxon>Bacteria</taxon>
        <taxon>Bacillati</taxon>
        <taxon>Actinomycetota</taxon>
        <taxon>Actinomycetes</taxon>
        <taxon>Bifidobacteriales</taxon>
        <taxon>Bifidobacteriaceae</taxon>
        <taxon>Bifidobacterium</taxon>
    </lineage>
</organism>
<evidence type="ECO:0000313" key="2">
    <source>
        <dbReference type="EMBL" id="RSX49762.1"/>
    </source>
</evidence>
<sequence>MNHKTGHGRPEACPTVFMEGCCVVFGGLLCFFGVRMRAGRGMVRGWAGGRMVRRMDTMGFLDRLERLLRLACTGRARLVRAAEGKRWRQWAVLTDTGGAALICETDGRGAPCAAVLTALHTIDGVMPPPVMFGDWGDMVAAEPIGGVESLTAACMDVVGLDSGRRT</sequence>
<comment type="caution">
    <text evidence="2">The sequence shown here is derived from an EMBL/GenBank/DDBJ whole genome shotgun (WGS) entry which is preliminary data.</text>
</comment>
<accession>A0A430FAD6</accession>
<dbReference type="Proteomes" id="UP000288052">
    <property type="component" value="Unassembled WGS sequence"/>
</dbReference>
<proteinExistence type="predicted"/>
<dbReference type="EMBL" id="QXGI01000001">
    <property type="protein sequence ID" value="RSX49762.1"/>
    <property type="molecule type" value="Genomic_DNA"/>
</dbReference>
<keyword evidence="1" id="KW-0812">Transmembrane</keyword>
<name>A0A430FAD6_9BIFI</name>
<keyword evidence="1" id="KW-0472">Membrane</keyword>
<keyword evidence="3" id="KW-1185">Reference proteome</keyword>